<evidence type="ECO:0000313" key="1">
    <source>
        <dbReference type="EMBL" id="QKR00818.1"/>
    </source>
</evidence>
<dbReference type="AlphaFoldDB" id="A0A6N0NZN1"/>
<accession>A0A6N0NZN1</accession>
<proteinExistence type="predicted"/>
<dbReference type="RefSeq" id="WP_174632198.1">
    <property type="nucleotide sequence ID" value="NZ_CP049074.1"/>
</dbReference>
<dbReference type="KEGG" id="mten:GWK48_10865"/>
<dbReference type="GeneID" id="55642450"/>
<protein>
    <submittedName>
        <fullName evidence="1">Uncharacterized protein</fullName>
    </submittedName>
</protein>
<dbReference type="Proteomes" id="UP000509301">
    <property type="component" value="Chromosome"/>
</dbReference>
<reference evidence="1 2" key="1">
    <citation type="submission" date="2020-02" db="EMBL/GenBank/DDBJ databases">
        <title>Comparative genome analysis reveals the metabolism and evolution of the thermophilic archaeal genus Metallosphaera.</title>
        <authorList>
            <person name="Jiang C."/>
        </authorList>
    </citation>
    <scope>NUCLEOTIDE SEQUENCE [LARGE SCALE GENOMIC DNA]</scope>
    <source>
        <strain evidence="1 2">Ric-A</strain>
    </source>
</reference>
<sequence>MYISRKLLQVLVIPALLLQAGVVDLTHSNSYQGGLPLTNGSAISSL</sequence>
<gene>
    <name evidence="1" type="ORF">GWK48_10865</name>
</gene>
<keyword evidence="2" id="KW-1185">Reference proteome</keyword>
<name>A0A6N0NZN1_9CREN</name>
<dbReference type="EMBL" id="CP049074">
    <property type="protein sequence ID" value="QKR00818.1"/>
    <property type="molecule type" value="Genomic_DNA"/>
</dbReference>
<evidence type="ECO:0000313" key="2">
    <source>
        <dbReference type="Proteomes" id="UP000509301"/>
    </source>
</evidence>
<organism evidence="1 2">
    <name type="scientific">Metallosphaera tengchongensis</name>
    <dbReference type="NCBI Taxonomy" id="1532350"/>
    <lineage>
        <taxon>Archaea</taxon>
        <taxon>Thermoproteota</taxon>
        <taxon>Thermoprotei</taxon>
        <taxon>Sulfolobales</taxon>
        <taxon>Sulfolobaceae</taxon>
        <taxon>Metallosphaera</taxon>
    </lineage>
</organism>